<dbReference type="InterPro" id="IPR038213">
    <property type="entry name" value="IFI6/IFI27-like_sf"/>
</dbReference>
<keyword evidence="5" id="KW-0472">Membrane</keyword>
<evidence type="ECO:0000256" key="4">
    <source>
        <dbReference type="ARBA" id="ARBA00022989"/>
    </source>
</evidence>
<reference evidence="6 7" key="1">
    <citation type="submission" date="2018-10" db="EMBL/GenBank/DDBJ databases">
        <title>Fifty Aureobasidium pullulans genomes reveal a recombining polyextremotolerant generalist.</title>
        <authorList>
            <person name="Gostincar C."/>
            <person name="Turk M."/>
            <person name="Zajc J."/>
            <person name="Gunde-Cimerman N."/>
        </authorList>
    </citation>
    <scope>NUCLEOTIDE SEQUENCE [LARGE SCALE GENOMIC DNA]</scope>
    <source>
        <strain evidence="6 7">EXF-6604</strain>
    </source>
</reference>
<dbReference type="Pfam" id="PF06140">
    <property type="entry name" value="Ifi-6-16"/>
    <property type="match status" value="1"/>
</dbReference>
<comment type="similarity">
    <text evidence="2">Belongs to the IFI6/IFI27 family.</text>
</comment>
<evidence type="ECO:0000256" key="5">
    <source>
        <dbReference type="ARBA" id="ARBA00023136"/>
    </source>
</evidence>
<dbReference type="PANTHER" id="PTHR16932:SF18">
    <property type="entry name" value="INTERFERON, ALPHA-INDUCIBLE PROTEIN 27-LIKE 2"/>
    <property type="match status" value="1"/>
</dbReference>
<dbReference type="GO" id="GO:0016020">
    <property type="term" value="C:membrane"/>
    <property type="evidence" value="ECO:0007669"/>
    <property type="project" value="UniProtKB-SubCell"/>
</dbReference>
<accession>A0A4S9LRP5</accession>
<keyword evidence="3" id="KW-0812">Transmembrane</keyword>
<dbReference type="InterPro" id="IPR009311">
    <property type="entry name" value="IFI6/IFI27-like"/>
</dbReference>
<dbReference type="EMBL" id="QZBD01000060">
    <property type="protein sequence ID" value="THY32497.1"/>
    <property type="molecule type" value="Genomic_DNA"/>
</dbReference>
<organism evidence="6 7">
    <name type="scientific">Aureobasidium pullulans</name>
    <name type="common">Black yeast</name>
    <name type="synonym">Pullularia pullulans</name>
    <dbReference type="NCBI Taxonomy" id="5580"/>
    <lineage>
        <taxon>Eukaryota</taxon>
        <taxon>Fungi</taxon>
        <taxon>Dikarya</taxon>
        <taxon>Ascomycota</taxon>
        <taxon>Pezizomycotina</taxon>
        <taxon>Dothideomycetes</taxon>
        <taxon>Dothideomycetidae</taxon>
        <taxon>Dothideales</taxon>
        <taxon>Saccotheciaceae</taxon>
        <taxon>Aureobasidium</taxon>
    </lineage>
</organism>
<evidence type="ECO:0000313" key="6">
    <source>
        <dbReference type="EMBL" id="THY32497.1"/>
    </source>
</evidence>
<protein>
    <submittedName>
        <fullName evidence="6">Uncharacterized protein</fullName>
    </submittedName>
</protein>
<dbReference type="Gene3D" id="6.10.110.10">
    <property type="match status" value="1"/>
</dbReference>
<evidence type="ECO:0000256" key="3">
    <source>
        <dbReference type="ARBA" id="ARBA00022692"/>
    </source>
</evidence>
<name>A0A4S9LRP5_AURPU</name>
<dbReference type="PANTHER" id="PTHR16932">
    <property type="entry name" value="INTERFERON ALPHA-INDUCIBLE PROTEIN 27"/>
    <property type="match status" value="1"/>
</dbReference>
<proteinExistence type="inferred from homology"/>
<gene>
    <name evidence="6" type="ORF">D6D01_02586</name>
</gene>
<comment type="caution">
    <text evidence="6">The sequence shown here is derived from an EMBL/GenBank/DDBJ whole genome shotgun (WGS) entry which is preliminary data.</text>
</comment>
<evidence type="ECO:0000313" key="7">
    <source>
        <dbReference type="Proteomes" id="UP000306584"/>
    </source>
</evidence>
<evidence type="ECO:0000256" key="2">
    <source>
        <dbReference type="ARBA" id="ARBA00007262"/>
    </source>
</evidence>
<comment type="subcellular location">
    <subcellularLocation>
        <location evidence="1">Membrane</location>
        <topology evidence="1">Multi-pass membrane protein</topology>
    </subcellularLocation>
</comment>
<evidence type="ECO:0000256" key="1">
    <source>
        <dbReference type="ARBA" id="ARBA00004141"/>
    </source>
</evidence>
<dbReference type="Proteomes" id="UP000306584">
    <property type="component" value="Unassembled WGS sequence"/>
</dbReference>
<dbReference type="AlphaFoldDB" id="A0A4S9LRP5"/>
<sequence>MDSLKQSFPCFGADYHGLANDMCRRHIELVALALLIEVLTPALLGALGFCGEGVLEESFAAWWQSTIGNVPYGSLFSKLQSLAARYGKSLPIR</sequence>
<keyword evidence="4" id="KW-1133">Transmembrane helix</keyword>